<dbReference type="AlphaFoldDB" id="A0A1L3GEM6"/>
<dbReference type="GO" id="GO:0016491">
    <property type="term" value="F:oxidoreductase activity"/>
    <property type="evidence" value="ECO:0007669"/>
    <property type="project" value="InterPro"/>
</dbReference>
<dbReference type="OrthoDB" id="9778346at2"/>
<name>A0A1L3GEM6_SYNAC</name>
<reference evidence="3 4" key="1">
    <citation type="journal article" date="2017" name="Genome Announc.">
        <title>Complete Genome Sequences of Two Acetylene-Fermenting Pelobacter acetylenicus Strains.</title>
        <authorList>
            <person name="Sutton J.M."/>
            <person name="Baesman S.M."/>
            <person name="Fierst J.L."/>
            <person name="Poret-Peterson A.T."/>
            <person name="Oremland R.S."/>
            <person name="Dunlap D.S."/>
            <person name="Akob D.M."/>
        </authorList>
    </citation>
    <scope>NUCLEOTIDE SEQUENCE [LARGE SCALE GENOMIC DNA]</scope>
    <source>
        <strain evidence="3 4">DSM 3247</strain>
    </source>
</reference>
<feature type="domain" description="FAD-binding FR-type" evidence="2">
    <location>
        <begin position="1"/>
        <end position="95"/>
    </location>
</feature>
<keyword evidence="1" id="KW-0411">Iron-sulfur</keyword>
<feature type="binding site" evidence="1">
    <location>
        <position position="223"/>
    </location>
    <ligand>
        <name>[2Fe-2S] cluster</name>
        <dbReference type="ChEBI" id="CHEBI:190135"/>
    </ligand>
</feature>
<evidence type="ECO:0000256" key="1">
    <source>
        <dbReference type="PIRSR" id="PIRSR006816-2"/>
    </source>
</evidence>
<keyword evidence="4" id="KW-1185">Reference proteome</keyword>
<evidence type="ECO:0000259" key="2">
    <source>
        <dbReference type="PROSITE" id="PS51384"/>
    </source>
</evidence>
<dbReference type="Proteomes" id="UP000182264">
    <property type="component" value="Chromosome"/>
</dbReference>
<dbReference type="GO" id="GO:0051537">
    <property type="term" value="F:2 iron, 2 sulfur cluster binding"/>
    <property type="evidence" value="ECO:0007669"/>
    <property type="project" value="UniProtKB-KW"/>
</dbReference>
<dbReference type="SUPFAM" id="SSF52343">
    <property type="entry name" value="Ferredoxin reductase-like, C-terminal NADP-linked domain"/>
    <property type="match status" value="1"/>
</dbReference>
<keyword evidence="1" id="KW-0408">Iron</keyword>
<dbReference type="NCBIfam" id="NF004862">
    <property type="entry name" value="PRK06222.1"/>
    <property type="match status" value="1"/>
</dbReference>
<dbReference type="PIRSF" id="PIRSF006816">
    <property type="entry name" value="Cyc3_hyd_g"/>
    <property type="match status" value="1"/>
</dbReference>
<dbReference type="EMBL" id="CP015518">
    <property type="protein sequence ID" value="APG24148.1"/>
    <property type="molecule type" value="Genomic_DNA"/>
</dbReference>
<feature type="binding site" evidence="1">
    <location>
        <position position="238"/>
    </location>
    <ligand>
        <name>[2Fe-2S] cluster</name>
        <dbReference type="ChEBI" id="CHEBI:190135"/>
    </ligand>
</feature>
<proteinExistence type="predicted"/>
<feature type="binding site" evidence="1">
    <location>
        <position position="226"/>
    </location>
    <ligand>
        <name>[2Fe-2S] cluster</name>
        <dbReference type="ChEBI" id="CHEBI:190135"/>
    </ligand>
</feature>
<dbReference type="STRING" id="29542.A6070_11815"/>
<dbReference type="GO" id="GO:0050660">
    <property type="term" value="F:flavin adenine dinucleotide binding"/>
    <property type="evidence" value="ECO:0007669"/>
    <property type="project" value="InterPro"/>
</dbReference>
<organism evidence="3 4">
    <name type="scientific">Syntrophotalea acetylenica</name>
    <name type="common">Pelobacter acetylenicus</name>
    <dbReference type="NCBI Taxonomy" id="29542"/>
    <lineage>
        <taxon>Bacteria</taxon>
        <taxon>Pseudomonadati</taxon>
        <taxon>Thermodesulfobacteriota</taxon>
        <taxon>Desulfuromonadia</taxon>
        <taxon>Desulfuromonadales</taxon>
        <taxon>Syntrophotaleaceae</taxon>
        <taxon>Syntrophotalea</taxon>
    </lineage>
</organism>
<evidence type="ECO:0000313" key="3">
    <source>
        <dbReference type="EMBL" id="APG24148.1"/>
    </source>
</evidence>
<dbReference type="PANTHER" id="PTHR43513">
    <property type="entry name" value="DIHYDROOROTATE DEHYDROGENASE B (NAD(+)), ELECTRON TRANSFER SUBUNIT"/>
    <property type="match status" value="1"/>
</dbReference>
<dbReference type="Pfam" id="PF10418">
    <property type="entry name" value="DHODB_Fe-S_bind"/>
    <property type="match status" value="1"/>
</dbReference>
<sequence length="285" mass="30471">MFEVLQNDILAPNVHRMVIRAPRIAKARQPGQFVIVHPEAGGERIPLTIGDADPQAGTITLFIQAVGASTLKIVNTPVGSSLRDIAGPLGKATEIEQWGRVVCVGGGLGTAVLYPLAKALAEAGNEVTTIIGGRSKPFIILADELGAFSNEVLVATEDGSLGRQGFVTHVLQELIDAPDRRPAAVFAIGPVPMMRAVAELTRPYGIKTIVSLNPIMIDGTGMCGGCRVKVGDETKFACVDGPEFDGHLVDFGLLMDRLSMYRDTEAKILAELPEELREKIIKVKR</sequence>
<dbReference type="GO" id="GO:0006221">
    <property type="term" value="P:pyrimidine nucleotide biosynthetic process"/>
    <property type="evidence" value="ECO:0007669"/>
    <property type="project" value="InterPro"/>
</dbReference>
<dbReference type="KEGG" id="pace:A6070_11815"/>
<dbReference type="CDD" id="cd06219">
    <property type="entry name" value="DHOD_e_trans_like1"/>
    <property type="match status" value="1"/>
</dbReference>
<dbReference type="PROSITE" id="PS51384">
    <property type="entry name" value="FAD_FR"/>
    <property type="match status" value="1"/>
</dbReference>
<comment type="cofactor">
    <cofactor evidence="1">
        <name>[2Fe-2S] cluster</name>
        <dbReference type="ChEBI" id="CHEBI:190135"/>
    </cofactor>
    <text evidence="1">Binds 1 [2Fe-2S] cluster per subunit.</text>
</comment>
<dbReference type="InterPro" id="IPR019480">
    <property type="entry name" value="Dihydroorotate_DH_Fe-S-bd"/>
</dbReference>
<dbReference type="InterPro" id="IPR012165">
    <property type="entry name" value="Cyt_c3_hydrogenase_gsu"/>
</dbReference>
<dbReference type="GO" id="GO:0046872">
    <property type="term" value="F:metal ion binding"/>
    <property type="evidence" value="ECO:0007669"/>
    <property type="project" value="UniProtKB-KW"/>
</dbReference>
<dbReference type="Gene3D" id="3.40.50.80">
    <property type="entry name" value="Nucleotide-binding domain of ferredoxin-NADP reductase (FNR) module"/>
    <property type="match status" value="1"/>
</dbReference>
<keyword evidence="1" id="KW-0001">2Fe-2S</keyword>
<evidence type="ECO:0000313" key="4">
    <source>
        <dbReference type="Proteomes" id="UP000182264"/>
    </source>
</evidence>
<accession>A0A1L3GEM6</accession>
<keyword evidence="1" id="KW-0479">Metal-binding</keyword>
<dbReference type="PANTHER" id="PTHR43513:SF3">
    <property type="entry name" value="DIHYDROOROTATE DEHYDROGENASE B (NAD(+)), ELECTRON TRANSFER SUBUNIT-RELATED"/>
    <property type="match status" value="1"/>
</dbReference>
<dbReference type="InterPro" id="IPR017927">
    <property type="entry name" value="FAD-bd_FR_type"/>
</dbReference>
<dbReference type="InterPro" id="IPR039261">
    <property type="entry name" value="FNR_nucleotide-bd"/>
</dbReference>
<dbReference type="SUPFAM" id="SSF63380">
    <property type="entry name" value="Riboflavin synthase domain-like"/>
    <property type="match status" value="1"/>
</dbReference>
<dbReference type="Gene3D" id="2.40.30.10">
    <property type="entry name" value="Translation factors"/>
    <property type="match status" value="1"/>
</dbReference>
<gene>
    <name evidence="3" type="ORF">A7E75_03190</name>
</gene>
<protein>
    <submittedName>
        <fullName evidence="3">Ferredoxin-NADP reductase</fullName>
    </submittedName>
</protein>
<dbReference type="RefSeq" id="WP_072285965.1">
    <property type="nucleotide sequence ID" value="NZ_CP015455.1"/>
</dbReference>
<dbReference type="InterPro" id="IPR017938">
    <property type="entry name" value="Riboflavin_synthase-like_b-brl"/>
</dbReference>
<dbReference type="InterPro" id="IPR050353">
    <property type="entry name" value="PyrK_electron_transfer"/>
</dbReference>